<reference evidence="3" key="1">
    <citation type="journal article" date="2020" name="Stud. Mycol.">
        <title>101 Dothideomycetes genomes: a test case for predicting lifestyles and emergence of pathogens.</title>
        <authorList>
            <person name="Haridas S."/>
            <person name="Albert R."/>
            <person name="Binder M."/>
            <person name="Bloem J."/>
            <person name="Labutti K."/>
            <person name="Salamov A."/>
            <person name="Andreopoulos B."/>
            <person name="Baker S."/>
            <person name="Barry K."/>
            <person name="Bills G."/>
            <person name="Bluhm B."/>
            <person name="Cannon C."/>
            <person name="Castanera R."/>
            <person name="Culley D."/>
            <person name="Daum C."/>
            <person name="Ezra D."/>
            <person name="Gonzalez J."/>
            <person name="Henrissat B."/>
            <person name="Kuo A."/>
            <person name="Liang C."/>
            <person name="Lipzen A."/>
            <person name="Lutzoni F."/>
            <person name="Magnuson J."/>
            <person name="Mondo S."/>
            <person name="Nolan M."/>
            <person name="Ohm R."/>
            <person name="Pangilinan J."/>
            <person name="Park H.-J."/>
            <person name="Ramirez L."/>
            <person name="Alfaro M."/>
            <person name="Sun H."/>
            <person name="Tritt A."/>
            <person name="Yoshinaga Y."/>
            <person name="Zwiers L.-H."/>
            <person name="Turgeon B."/>
            <person name="Goodwin S."/>
            <person name="Spatafora J."/>
            <person name="Crous P."/>
            <person name="Grigoriev I."/>
        </authorList>
    </citation>
    <scope>NUCLEOTIDE SEQUENCE</scope>
    <source>
        <strain evidence="3">CBS 115976</strain>
    </source>
</reference>
<evidence type="ECO:0000256" key="1">
    <source>
        <dbReference type="SAM" id="MobiDB-lite"/>
    </source>
</evidence>
<gene>
    <name evidence="3" type="ORF">BT63DRAFT_427466</name>
</gene>
<dbReference type="Gene3D" id="1.10.8.20">
    <property type="entry name" value="N-terminal domain of phosphatidylinositol transfer protein sec14p"/>
    <property type="match status" value="1"/>
</dbReference>
<dbReference type="InterPro" id="IPR036273">
    <property type="entry name" value="CRAL/TRIO_N_dom_sf"/>
</dbReference>
<evidence type="ECO:0000313" key="4">
    <source>
        <dbReference type="Proteomes" id="UP000799302"/>
    </source>
</evidence>
<dbReference type="SUPFAM" id="SSF52087">
    <property type="entry name" value="CRAL/TRIO domain"/>
    <property type="match status" value="1"/>
</dbReference>
<dbReference type="SMART" id="SM01100">
    <property type="entry name" value="CRAL_TRIO_N"/>
    <property type="match status" value="1"/>
</dbReference>
<feature type="region of interest" description="Disordered" evidence="1">
    <location>
        <begin position="379"/>
        <end position="399"/>
    </location>
</feature>
<dbReference type="InterPro" id="IPR036865">
    <property type="entry name" value="CRAL-TRIO_dom_sf"/>
</dbReference>
<dbReference type="EMBL" id="MU004238">
    <property type="protein sequence ID" value="KAF2667051.1"/>
    <property type="molecule type" value="Genomic_DNA"/>
</dbReference>
<feature type="compositionally biased region" description="Basic and acidic residues" evidence="1">
    <location>
        <begin position="507"/>
        <end position="522"/>
    </location>
</feature>
<dbReference type="Pfam" id="PF00650">
    <property type="entry name" value="CRAL_TRIO"/>
    <property type="match status" value="1"/>
</dbReference>
<dbReference type="AlphaFoldDB" id="A0A6A6U646"/>
<dbReference type="Pfam" id="PF03765">
    <property type="entry name" value="CRAL_TRIO_N"/>
    <property type="match status" value="1"/>
</dbReference>
<keyword evidence="4" id="KW-1185">Reference proteome</keyword>
<protein>
    <submittedName>
        <fullName evidence="3">CRAL/TRIO domain-containing protein</fullName>
    </submittedName>
</protein>
<dbReference type="Gene3D" id="3.40.525.10">
    <property type="entry name" value="CRAL-TRIO lipid binding domain"/>
    <property type="match status" value="1"/>
</dbReference>
<dbReference type="SUPFAM" id="SSF46938">
    <property type="entry name" value="CRAL/TRIO N-terminal domain"/>
    <property type="match status" value="1"/>
</dbReference>
<dbReference type="PANTHER" id="PTHR45657">
    <property type="entry name" value="CRAL-TRIO DOMAIN-CONTAINING PROTEIN YKL091C-RELATED"/>
    <property type="match status" value="1"/>
</dbReference>
<dbReference type="PANTHER" id="PTHR45657:SF3">
    <property type="entry name" value="TRANSPORTER, PUTATIVE (AFU_ORTHOLOGUE AFUA_5G09260)-RELATED"/>
    <property type="match status" value="1"/>
</dbReference>
<name>A0A6A6U646_9PEZI</name>
<dbReference type="InterPro" id="IPR051026">
    <property type="entry name" value="PI/PC_transfer"/>
</dbReference>
<dbReference type="InterPro" id="IPR001251">
    <property type="entry name" value="CRAL-TRIO_dom"/>
</dbReference>
<dbReference type="InterPro" id="IPR011074">
    <property type="entry name" value="CRAL/TRIO_N_dom"/>
</dbReference>
<feature type="region of interest" description="Disordered" evidence="1">
    <location>
        <begin position="494"/>
        <end position="528"/>
    </location>
</feature>
<evidence type="ECO:0000259" key="2">
    <source>
        <dbReference type="PROSITE" id="PS50191"/>
    </source>
</evidence>
<feature type="domain" description="CRAL-TRIO" evidence="2">
    <location>
        <begin position="102"/>
        <end position="296"/>
    </location>
</feature>
<accession>A0A6A6U646</accession>
<dbReference type="OrthoDB" id="30289at2759"/>
<proteinExistence type="predicted"/>
<dbReference type="SMART" id="SM00516">
    <property type="entry name" value="SEC14"/>
    <property type="match status" value="1"/>
</dbReference>
<evidence type="ECO:0000313" key="3">
    <source>
        <dbReference type="EMBL" id="KAF2667051.1"/>
    </source>
</evidence>
<organism evidence="3 4">
    <name type="scientific">Microthyrium microscopicum</name>
    <dbReference type="NCBI Taxonomy" id="703497"/>
    <lineage>
        <taxon>Eukaryota</taxon>
        <taxon>Fungi</taxon>
        <taxon>Dikarya</taxon>
        <taxon>Ascomycota</taxon>
        <taxon>Pezizomycotina</taxon>
        <taxon>Dothideomycetes</taxon>
        <taxon>Dothideomycetes incertae sedis</taxon>
        <taxon>Microthyriales</taxon>
        <taxon>Microthyriaceae</taxon>
        <taxon>Microthyrium</taxon>
    </lineage>
</organism>
<sequence>MSTEPLTKVDSFQYPSAHLGHLTNSQQESLDKFKAICQERGYYHPAGKDGKKYASHDDETLLRYLRARKFETEGAFEQFKDTEDWRKENQLEQYYDQIDINDFEAARRLYPQWTGRRDKRGIPVYVFEVAHLSSSNISAYEKSMKKDKSPPINPKSKVAPNMMRLFALYENLTRFVFPLCSAVPGRPHPETPVSQSNNIVDISGVGLRQFWNLKTHMQDASTLATAHYPETLDRIFIIGAPSFFPTVWAWIKRWFDPITVSKIFILSEREMFPTLSKYIDPEHIPTKYGGSLDFTFGSMPHLDPAIISALSWPSDTPTPPTFPIGPIKWRESSTGTLEATAVGRIDGTPRSKLVASTKSDFTSLHGISRVNTAIDWKTETVAPTDGSATQPGEGDPDYGHELVKSGTQTPADAAAGQIALPMRGVPAEGDHSAAVALPASGAQPREGTSDGKVVAQEGTAAEGAMVEGTPHVVELGGGDRAAVVETATVGQARKDTGVEGVQTSGKEGAEKISDEQVKEFLRDQTLSR</sequence>
<dbReference type="CDD" id="cd00170">
    <property type="entry name" value="SEC14"/>
    <property type="match status" value="1"/>
</dbReference>
<dbReference type="Proteomes" id="UP000799302">
    <property type="component" value="Unassembled WGS sequence"/>
</dbReference>
<dbReference type="PROSITE" id="PS50191">
    <property type="entry name" value="CRAL_TRIO"/>
    <property type="match status" value="1"/>
</dbReference>